<dbReference type="Gene3D" id="3.40.50.1580">
    <property type="entry name" value="Nucleoside phosphorylase domain"/>
    <property type="match status" value="1"/>
</dbReference>
<dbReference type="CDD" id="cd09008">
    <property type="entry name" value="MTAN"/>
    <property type="match status" value="1"/>
</dbReference>
<name>A0ABD2XTQ2_9GENT</name>
<sequence>MAAKLKLFLFTFCFLFALNKEANGALDAKTQVLINLANKHGPYIGLVVPSLSQLNPLLRHPSFISSGLTIDHGGKRFRFGIIESQPVILVFTGVGMINAAITTQLLLSLFHVEGVVHYGIAGNANPSLNIGDVTIPEYWSHSGLWSWQRFGDGPNNELPLEENGDYTRDIGYLRFAHYYTSDNETAGNVTHDNFLNYIWYQPEEVFPVNGIPEERQHAFWVPVDSHYYTISKELEGLQLDYCVNITTCLKEKPKVTRVLRGTSASIYLDNEAYRSFLYGKFTVSPVDMESASVALICYQQGVPFIVINGLSDLAGGGSAQSNESATFTTLAVTNSIKVVVAFINLLRVFPWALPYVEN</sequence>
<dbReference type="InterPro" id="IPR035994">
    <property type="entry name" value="Nucleoside_phosphorylase_sf"/>
</dbReference>
<keyword evidence="1" id="KW-0732">Signal</keyword>
<dbReference type="PANTHER" id="PTHR21234">
    <property type="entry name" value="PURINE NUCLEOSIDE PHOSPHORYLASE"/>
    <property type="match status" value="1"/>
</dbReference>
<dbReference type="InterPro" id="IPR000845">
    <property type="entry name" value="Nucleoside_phosphorylase_d"/>
</dbReference>
<dbReference type="EMBL" id="JBJUIK010000017">
    <property type="protein sequence ID" value="KAL3498448.1"/>
    <property type="molecule type" value="Genomic_DNA"/>
</dbReference>
<keyword evidence="4" id="KW-1185">Reference proteome</keyword>
<dbReference type="AlphaFoldDB" id="A0ABD2XTQ2"/>
<evidence type="ECO:0000313" key="3">
    <source>
        <dbReference type="EMBL" id="KAL3498448.1"/>
    </source>
</evidence>
<reference evidence="3 4" key="1">
    <citation type="submission" date="2024-11" db="EMBL/GenBank/DDBJ databases">
        <title>A near-complete genome assembly of Cinchona calisaya.</title>
        <authorList>
            <person name="Lian D.C."/>
            <person name="Zhao X.W."/>
            <person name="Wei L."/>
        </authorList>
    </citation>
    <scope>NUCLEOTIDE SEQUENCE [LARGE SCALE GENOMIC DNA]</scope>
    <source>
        <tissue evidence="3">Nenye</tissue>
    </source>
</reference>
<dbReference type="SUPFAM" id="SSF53167">
    <property type="entry name" value="Purine and uridine phosphorylases"/>
    <property type="match status" value="1"/>
</dbReference>
<evidence type="ECO:0000259" key="2">
    <source>
        <dbReference type="Pfam" id="PF01048"/>
    </source>
</evidence>
<dbReference type="PANTHER" id="PTHR21234:SF19">
    <property type="entry name" value="BARK STORAGE PROTEIN B-LIKE"/>
    <property type="match status" value="1"/>
</dbReference>
<dbReference type="Pfam" id="PF01048">
    <property type="entry name" value="PNP_UDP_1"/>
    <property type="match status" value="1"/>
</dbReference>
<feature type="signal peptide" evidence="1">
    <location>
        <begin position="1"/>
        <end position="24"/>
    </location>
</feature>
<accession>A0ABD2XTQ2</accession>
<evidence type="ECO:0000313" key="4">
    <source>
        <dbReference type="Proteomes" id="UP001630127"/>
    </source>
</evidence>
<organism evidence="3 4">
    <name type="scientific">Cinchona calisaya</name>
    <dbReference type="NCBI Taxonomy" id="153742"/>
    <lineage>
        <taxon>Eukaryota</taxon>
        <taxon>Viridiplantae</taxon>
        <taxon>Streptophyta</taxon>
        <taxon>Embryophyta</taxon>
        <taxon>Tracheophyta</taxon>
        <taxon>Spermatophyta</taxon>
        <taxon>Magnoliopsida</taxon>
        <taxon>eudicotyledons</taxon>
        <taxon>Gunneridae</taxon>
        <taxon>Pentapetalae</taxon>
        <taxon>asterids</taxon>
        <taxon>lamiids</taxon>
        <taxon>Gentianales</taxon>
        <taxon>Rubiaceae</taxon>
        <taxon>Cinchonoideae</taxon>
        <taxon>Cinchoneae</taxon>
        <taxon>Cinchona</taxon>
    </lineage>
</organism>
<feature type="chain" id="PRO_5044881201" description="Nucleoside phosphorylase domain-containing protein" evidence="1">
    <location>
        <begin position="25"/>
        <end position="358"/>
    </location>
</feature>
<evidence type="ECO:0000256" key="1">
    <source>
        <dbReference type="SAM" id="SignalP"/>
    </source>
</evidence>
<proteinExistence type="predicted"/>
<feature type="domain" description="Nucleoside phosphorylase" evidence="2">
    <location>
        <begin position="44"/>
        <end position="343"/>
    </location>
</feature>
<dbReference type="Proteomes" id="UP001630127">
    <property type="component" value="Unassembled WGS sequence"/>
</dbReference>
<comment type="caution">
    <text evidence="3">The sequence shown here is derived from an EMBL/GenBank/DDBJ whole genome shotgun (WGS) entry which is preliminary data.</text>
</comment>
<gene>
    <name evidence="3" type="ORF">ACH5RR_041180</name>
</gene>
<protein>
    <recommendedName>
        <fullName evidence="2">Nucleoside phosphorylase domain-containing protein</fullName>
    </recommendedName>
</protein>